<accession>A0AAD4GE25</accession>
<reference evidence="2" key="2">
    <citation type="journal article" date="2020" name="Nat. Commun.">
        <title>Large-scale genome sequencing of mycorrhizal fungi provides insights into the early evolution of symbiotic traits.</title>
        <authorList>
            <person name="Miyauchi S."/>
            <person name="Kiss E."/>
            <person name="Kuo A."/>
            <person name="Drula E."/>
            <person name="Kohler A."/>
            <person name="Sanchez-Garcia M."/>
            <person name="Morin E."/>
            <person name="Andreopoulos B."/>
            <person name="Barry K.W."/>
            <person name="Bonito G."/>
            <person name="Buee M."/>
            <person name="Carver A."/>
            <person name="Chen C."/>
            <person name="Cichocki N."/>
            <person name="Clum A."/>
            <person name="Culley D."/>
            <person name="Crous P.W."/>
            <person name="Fauchery L."/>
            <person name="Girlanda M."/>
            <person name="Hayes R.D."/>
            <person name="Keri Z."/>
            <person name="LaButti K."/>
            <person name="Lipzen A."/>
            <person name="Lombard V."/>
            <person name="Magnuson J."/>
            <person name="Maillard F."/>
            <person name="Murat C."/>
            <person name="Nolan M."/>
            <person name="Ohm R.A."/>
            <person name="Pangilinan J."/>
            <person name="Pereira M.F."/>
            <person name="Perotto S."/>
            <person name="Peter M."/>
            <person name="Pfister S."/>
            <person name="Riley R."/>
            <person name="Sitrit Y."/>
            <person name="Stielow J.B."/>
            <person name="Szollosi G."/>
            <person name="Zifcakova L."/>
            <person name="Stursova M."/>
            <person name="Spatafora J.W."/>
            <person name="Tedersoo L."/>
            <person name="Vaario L.M."/>
            <person name="Yamada A."/>
            <person name="Yan M."/>
            <person name="Wang P."/>
            <person name="Xu J."/>
            <person name="Bruns T."/>
            <person name="Baldrian P."/>
            <person name="Vilgalys R."/>
            <person name="Dunand C."/>
            <person name="Henrissat B."/>
            <person name="Grigoriev I.V."/>
            <person name="Hibbett D."/>
            <person name="Nagy L.G."/>
            <person name="Martin F.M."/>
        </authorList>
    </citation>
    <scope>NUCLEOTIDE SEQUENCE</scope>
    <source>
        <strain evidence="2">BED1</strain>
    </source>
</reference>
<evidence type="ECO:0000313" key="2">
    <source>
        <dbReference type="EMBL" id="KAF8439304.1"/>
    </source>
</evidence>
<organism evidence="2 3">
    <name type="scientific">Boletus edulis BED1</name>
    <dbReference type="NCBI Taxonomy" id="1328754"/>
    <lineage>
        <taxon>Eukaryota</taxon>
        <taxon>Fungi</taxon>
        <taxon>Dikarya</taxon>
        <taxon>Basidiomycota</taxon>
        <taxon>Agaricomycotina</taxon>
        <taxon>Agaricomycetes</taxon>
        <taxon>Agaricomycetidae</taxon>
        <taxon>Boletales</taxon>
        <taxon>Boletineae</taxon>
        <taxon>Boletaceae</taxon>
        <taxon>Boletoideae</taxon>
        <taxon>Boletus</taxon>
    </lineage>
</organism>
<gene>
    <name evidence="2" type="ORF">L210DRAFT_3449238</name>
</gene>
<feature type="region of interest" description="Disordered" evidence="1">
    <location>
        <begin position="1"/>
        <end position="90"/>
    </location>
</feature>
<protein>
    <submittedName>
        <fullName evidence="2">Uncharacterized protein</fullName>
    </submittedName>
</protein>
<keyword evidence="3" id="KW-1185">Reference proteome</keyword>
<name>A0AAD4GE25_BOLED</name>
<reference evidence="2" key="1">
    <citation type="submission" date="2019-10" db="EMBL/GenBank/DDBJ databases">
        <authorList>
            <consortium name="DOE Joint Genome Institute"/>
            <person name="Kuo A."/>
            <person name="Miyauchi S."/>
            <person name="Kiss E."/>
            <person name="Drula E."/>
            <person name="Kohler A."/>
            <person name="Sanchez-Garcia M."/>
            <person name="Andreopoulos B."/>
            <person name="Barry K.W."/>
            <person name="Bonito G."/>
            <person name="Buee M."/>
            <person name="Carver A."/>
            <person name="Chen C."/>
            <person name="Cichocki N."/>
            <person name="Clum A."/>
            <person name="Culley D."/>
            <person name="Crous P.W."/>
            <person name="Fauchery L."/>
            <person name="Girlanda M."/>
            <person name="Hayes R."/>
            <person name="Keri Z."/>
            <person name="LaButti K."/>
            <person name="Lipzen A."/>
            <person name="Lombard V."/>
            <person name="Magnuson J."/>
            <person name="Maillard F."/>
            <person name="Morin E."/>
            <person name="Murat C."/>
            <person name="Nolan M."/>
            <person name="Ohm R."/>
            <person name="Pangilinan J."/>
            <person name="Pereira M."/>
            <person name="Perotto S."/>
            <person name="Peter M."/>
            <person name="Riley R."/>
            <person name="Sitrit Y."/>
            <person name="Stielow B."/>
            <person name="Szollosi G."/>
            <person name="Zifcakova L."/>
            <person name="Stursova M."/>
            <person name="Spatafora J.W."/>
            <person name="Tedersoo L."/>
            <person name="Vaario L.-M."/>
            <person name="Yamada A."/>
            <person name="Yan M."/>
            <person name="Wang P."/>
            <person name="Xu J."/>
            <person name="Bruns T."/>
            <person name="Baldrian P."/>
            <person name="Vilgalys R."/>
            <person name="Henrissat B."/>
            <person name="Grigoriev I.V."/>
            <person name="Hibbett D."/>
            <person name="Nagy L.G."/>
            <person name="Martin F.M."/>
        </authorList>
    </citation>
    <scope>NUCLEOTIDE SEQUENCE</scope>
    <source>
        <strain evidence="2">BED1</strain>
    </source>
</reference>
<feature type="compositionally biased region" description="Basic and acidic residues" evidence="1">
    <location>
        <begin position="1"/>
        <end position="17"/>
    </location>
</feature>
<sequence>MRGVERRGAGDSDHLTWTDDQSPPAKPITVDFDTGSESLSNNHGHAIQWDPSSSSTPPDPIGQSSSLPYDGDGATVSGEQHTDTVSNCLV</sequence>
<evidence type="ECO:0000313" key="3">
    <source>
        <dbReference type="Proteomes" id="UP001194468"/>
    </source>
</evidence>
<dbReference type="EMBL" id="WHUW01000014">
    <property type="protein sequence ID" value="KAF8439304.1"/>
    <property type="molecule type" value="Genomic_DNA"/>
</dbReference>
<comment type="caution">
    <text evidence="2">The sequence shown here is derived from an EMBL/GenBank/DDBJ whole genome shotgun (WGS) entry which is preliminary data.</text>
</comment>
<dbReference type="InterPro" id="IPR021109">
    <property type="entry name" value="Peptidase_aspartic_dom_sf"/>
</dbReference>
<proteinExistence type="predicted"/>
<dbReference type="AlphaFoldDB" id="A0AAD4GE25"/>
<dbReference type="SUPFAM" id="SSF50630">
    <property type="entry name" value="Acid proteases"/>
    <property type="match status" value="1"/>
</dbReference>
<feature type="compositionally biased region" description="Polar residues" evidence="1">
    <location>
        <begin position="77"/>
        <end position="90"/>
    </location>
</feature>
<dbReference type="Proteomes" id="UP001194468">
    <property type="component" value="Unassembled WGS sequence"/>
</dbReference>
<evidence type="ECO:0000256" key="1">
    <source>
        <dbReference type="SAM" id="MobiDB-lite"/>
    </source>
</evidence>